<feature type="compositionally biased region" description="Basic residues" evidence="1">
    <location>
        <begin position="745"/>
        <end position="755"/>
    </location>
</feature>
<organism evidence="2 3">
    <name type="scientific">Gopherus agassizii</name>
    <name type="common">Agassiz's desert tortoise</name>
    <dbReference type="NCBI Taxonomy" id="38772"/>
    <lineage>
        <taxon>Eukaryota</taxon>
        <taxon>Metazoa</taxon>
        <taxon>Chordata</taxon>
        <taxon>Craniata</taxon>
        <taxon>Vertebrata</taxon>
        <taxon>Euteleostomi</taxon>
        <taxon>Archelosauria</taxon>
        <taxon>Testudinata</taxon>
        <taxon>Testudines</taxon>
        <taxon>Cryptodira</taxon>
        <taxon>Durocryptodira</taxon>
        <taxon>Testudinoidea</taxon>
        <taxon>Testudinidae</taxon>
        <taxon>Gopherus</taxon>
    </lineage>
</organism>
<feature type="region of interest" description="Disordered" evidence="1">
    <location>
        <begin position="279"/>
        <end position="316"/>
    </location>
</feature>
<feature type="region of interest" description="Disordered" evidence="1">
    <location>
        <begin position="347"/>
        <end position="398"/>
    </location>
</feature>
<feature type="compositionally biased region" description="Basic and acidic residues" evidence="1">
    <location>
        <begin position="283"/>
        <end position="303"/>
    </location>
</feature>
<evidence type="ECO:0000256" key="1">
    <source>
        <dbReference type="SAM" id="MobiDB-lite"/>
    </source>
</evidence>
<accession>A0A452HHV9</accession>
<dbReference type="AlphaFoldDB" id="A0A452HHV9"/>
<protein>
    <recommendedName>
        <fullName evidence="4">Bucky ball</fullName>
    </recommendedName>
</protein>
<dbReference type="PANTHER" id="PTHR38654">
    <property type="entry name" value="BUCKY BALL-RELATED"/>
    <property type="match status" value="1"/>
</dbReference>
<proteinExistence type="predicted"/>
<evidence type="ECO:0000313" key="3">
    <source>
        <dbReference type="Proteomes" id="UP000291020"/>
    </source>
</evidence>
<dbReference type="InterPro" id="IPR053309">
    <property type="entry name" value="Balbiani_Body_Formation"/>
</dbReference>
<dbReference type="STRING" id="38772.ENSGAGP00000014487"/>
<reference evidence="2" key="2">
    <citation type="submission" date="2025-08" db="UniProtKB">
        <authorList>
            <consortium name="Ensembl"/>
        </authorList>
    </citation>
    <scope>IDENTIFICATION</scope>
</reference>
<evidence type="ECO:0000313" key="2">
    <source>
        <dbReference type="Ensembl" id="ENSGAGP00000014487.1"/>
    </source>
</evidence>
<dbReference type="Proteomes" id="UP000291020">
    <property type="component" value="Unassembled WGS sequence"/>
</dbReference>
<reference evidence="3" key="1">
    <citation type="journal article" date="2017" name="PLoS ONE">
        <title>The Agassiz's desert tortoise genome provides a resource for the conservation of a threatened species.</title>
        <authorList>
            <person name="Tollis M."/>
            <person name="DeNardo D.F."/>
            <person name="Cornelius J.A."/>
            <person name="Dolby G.A."/>
            <person name="Edwards T."/>
            <person name="Henen B.T."/>
            <person name="Karl A.E."/>
            <person name="Murphy R.W."/>
            <person name="Kusumi K."/>
        </authorList>
    </citation>
    <scope>NUCLEOTIDE SEQUENCE [LARGE SCALE GENOMIC DNA]</scope>
</reference>
<evidence type="ECO:0008006" key="4">
    <source>
        <dbReference type="Google" id="ProtNLM"/>
    </source>
</evidence>
<feature type="compositionally biased region" description="Polar residues" evidence="1">
    <location>
        <begin position="371"/>
        <end position="398"/>
    </location>
</feature>
<feature type="region of interest" description="Disordered" evidence="1">
    <location>
        <begin position="729"/>
        <end position="758"/>
    </location>
</feature>
<dbReference type="Ensembl" id="ENSGAGT00000016573.1">
    <property type="protein sequence ID" value="ENSGAGP00000014487.1"/>
    <property type="gene ID" value="ENSGAGG00000011013.1"/>
</dbReference>
<feature type="region of interest" description="Disordered" evidence="1">
    <location>
        <begin position="107"/>
        <end position="193"/>
    </location>
</feature>
<name>A0A452HHV9_9SAUR</name>
<sequence length="791" mass="89270">MNTAPASENGPYSTNHTRPFFYAQPTAQQPFPNPWYLSHLYNPYCVPAPGFRSGNPYFPFYSVALHEYPGYLVPQHPMHTRVNRRPYFNVPPPSPLFYHATRFRHYSGPGKRTVTKETQTDPRQPENKPKKHQDLRTETKGCEAGNIGCVSSGMGTETESTSVKQDSAGSSLVPERDFQNKGSSNSSQYRNIPSGSYAFEKEEVRIEYGNGSPAIQLWKTFKETIPLYDVASSKPVPENIMQRDLFSVSSCEGVIYSPHEGEELVSCASYSDERKTALSLKQSGEDGQEKEVQNNEVKLDAEKQGNATQRAKSPLDEARAMQIAELARTVRNDQLVARQDTLFKKSSLKRSAASKTSEEESNLDQQAGLFPSSTEITHDSSPLQKKLNQSHSPTNVSQITDKSLWCEESMEKYVPSNSWLACVDDMDTNYNYNMCLPQRKHQSVLSLSSDEMSSKDEGSSTDDDVPVSYFVPDYVLQKSMYAVQKSTESSEKEKIRSSGSLNEDEVVGREQTNVVNTQNFKSCSKVKIKKMASRDRKIGVLPRSSGQKKIYSLKKKAAKSLSLSEAEDSEEYFVAEEEGDNEEEDDLDEVEYFFQEATPYGHLTSGKGSFYRPIGQRVLWKPPKNAIPAHLISWPAWEKMKTKSGFCERSGLAYKSGEKEQDEVVYSDYGYYGKKRFTAKQEGSDHKRTSQKSSRVRLLKENMGLTADEYWIRTGAKPKCASLICGSLSSPTKSKEQGNLLLDKPKRKRIGKPPYKRRDTRCEAEDIEVWEMPKPSAHKGCGSKRSLYKRR</sequence>
<reference evidence="2" key="3">
    <citation type="submission" date="2025-09" db="UniProtKB">
        <authorList>
            <consortium name="Ensembl"/>
        </authorList>
    </citation>
    <scope>IDENTIFICATION</scope>
</reference>
<feature type="compositionally biased region" description="Polar residues" evidence="1">
    <location>
        <begin position="180"/>
        <end position="193"/>
    </location>
</feature>
<keyword evidence="3" id="KW-1185">Reference proteome</keyword>
<feature type="compositionally biased region" description="Low complexity" evidence="1">
    <location>
        <begin position="151"/>
        <end position="162"/>
    </location>
</feature>
<dbReference type="PANTHER" id="PTHR38654:SF1">
    <property type="entry name" value="BUCKY BALL"/>
    <property type="match status" value="1"/>
</dbReference>
<feature type="compositionally biased region" description="Basic and acidic residues" evidence="1">
    <location>
        <begin position="114"/>
        <end position="141"/>
    </location>
</feature>
<feature type="region of interest" description="Disordered" evidence="1">
    <location>
        <begin position="486"/>
        <end position="507"/>
    </location>
</feature>